<dbReference type="SUPFAM" id="SSF88697">
    <property type="entry name" value="PUA domain-like"/>
    <property type="match status" value="1"/>
</dbReference>
<keyword evidence="6 12" id="KW-0698">rRNA processing</keyword>
<evidence type="ECO:0000256" key="8">
    <source>
        <dbReference type="ARBA" id="ARBA00022679"/>
    </source>
</evidence>
<dbReference type="STRING" id="1007676.ABM34_03015"/>
<dbReference type="OrthoDB" id="9815641at2"/>
<accession>A0A0H4QYQ9</accession>
<evidence type="ECO:0000256" key="11">
    <source>
        <dbReference type="ARBA" id="ARBA00047944"/>
    </source>
</evidence>
<proteinExistence type="inferred from homology"/>
<dbReference type="EC" id="2.1.1.193" evidence="3 12"/>
<dbReference type="CDD" id="cd18084">
    <property type="entry name" value="RsmE-like"/>
    <property type="match status" value="1"/>
</dbReference>
<comment type="function">
    <text evidence="10 12">Specifically methylates the N3 position of the uracil ring of uridine 1498 (m3U1498) in 16S rRNA. Acts on the fully assembled 30S ribosomal subunit.</text>
</comment>
<dbReference type="PANTHER" id="PTHR30027">
    <property type="entry name" value="RIBOSOMAL RNA SMALL SUBUNIT METHYLTRANSFERASE E"/>
    <property type="match status" value="1"/>
</dbReference>
<dbReference type="InterPro" id="IPR029026">
    <property type="entry name" value="tRNA_m1G_MTases_N"/>
</dbReference>
<evidence type="ECO:0000313" key="15">
    <source>
        <dbReference type="EMBL" id="AKP66625.1"/>
    </source>
</evidence>
<dbReference type="PANTHER" id="PTHR30027:SF3">
    <property type="entry name" value="16S RRNA (URACIL(1498)-N(3))-METHYLTRANSFERASE"/>
    <property type="match status" value="1"/>
</dbReference>
<keyword evidence="7 12" id="KW-0489">Methyltransferase</keyword>
<dbReference type="GO" id="GO:0005737">
    <property type="term" value="C:cytoplasm"/>
    <property type="evidence" value="ECO:0007669"/>
    <property type="project" value="UniProtKB-SubCell"/>
</dbReference>
<name>A0A0H4QYQ9_9LACO</name>
<evidence type="ECO:0000259" key="14">
    <source>
        <dbReference type="Pfam" id="PF20260"/>
    </source>
</evidence>
<evidence type="ECO:0000256" key="10">
    <source>
        <dbReference type="ARBA" id="ARBA00025699"/>
    </source>
</evidence>
<dbReference type="InterPro" id="IPR029028">
    <property type="entry name" value="Alpha/beta_knot_MTases"/>
</dbReference>
<dbReference type="InterPro" id="IPR006700">
    <property type="entry name" value="RsmE"/>
</dbReference>
<dbReference type="PIRSF" id="PIRSF015601">
    <property type="entry name" value="MTase_slr0722"/>
    <property type="match status" value="1"/>
</dbReference>
<dbReference type="Proteomes" id="UP000036106">
    <property type="component" value="Chromosome"/>
</dbReference>
<dbReference type="NCBIfam" id="TIGR00046">
    <property type="entry name" value="RsmE family RNA methyltransferase"/>
    <property type="match status" value="1"/>
</dbReference>
<evidence type="ECO:0000256" key="2">
    <source>
        <dbReference type="ARBA" id="ARBA00005528"/>
    </source>
</evidence>
<feature type="domain" description="Ribosomal RNA small subunit methyltransferase E methyltransferase" evidence="13">
    <location>
        <begin position="73"/>
        <end position="240"/>
    </location>
</feature>
<dbReference type="InterPro" id="IPR046887">
    <property type="entry name" value="RsmE_PUA-like"/>
</dbReference>
<evidence type="ECO:0000256" key="5">
    <source>
        <dbReference type="ARBA" id="ARBA00022490"/>
    </source>
</evidence>
<dbReference type="EMBL" id="CP012034">
    <property type="protein sequence ID" value="AKP66625.1"/>
    <property type="molecule type" value="Genomic_DNA"/>
</dbReference>
<keyword evidence="5 12" id="KW-0963">Cytoplasm</keyword>
<dbReference type="SUPFAM" id="SSF75217">
    <property type="entry name" value="alpha/beta knot"/>
    <property type="match status" value="1"/>
</dbReference>
<keyword evidence="9 12" id="KW-0949">S-adenosyl-L-methionine</keyword>
<evidence type="ECO:0000256" key="1">
    <source>
        <dbReference type="ARBA" id="ARBA00004496"/>
    </source>
</evidence>
<dbReference type="KEGG" id="lgn:ABM34_03015"/>
<evidence type="ECO:0000313" key="16">
    <source>
        <dbReference type="Proteomes" id="UP000036106"/>
    </source>
</evidence>
<dbReference type="Pfam" id="PF04452">
    <property type="entry name" value="Methyltrans_RNA"/>
    <property type="match status" value="1"/>
</dbReference>
<evidence type="ECO:0000256" key="7">
    <source>
        <dbReference type="ARBA" id="ARBA00022603"/>
    </source>
</evidence>
<dbReference type="Gene3D" id="3.40.1280.10">
    <property type="match status" value="1"/>
</dbReference>
<protein>
    <recommendedName>
        <fullName evidence="4 12">Ribosomal RNA small subunit methyltransferase E</fullName>
        <ecNumber evidence="3 12">2.1.1.193</ecNumber>
    </recommendedName>
</protein>
<dbReference type="NCBIfam" id="NF008691">
    <property type="entry name" value="PRK11713.1-4"/>
    <property type="match status" value="1"/>
</dbReference>
<evidence type="ECO:0000256" key="3">
    <source>
        <dbReference type="ARBA" id="ARBA00012328"/>
    </source>
</evidence>
<gene>
    <name evidence="15" type="ORF">ABM34_03015</name>
</gene>
<dbReference type="PATRIC" id="fig|1007676.4.peg.623"/>
<dbReference type="RefSeq" id="WP_048703227.1">
    <property type="nucleotide sequence ID" value="NZ_CP012034.1"/>
</dbReference>
<feature type="domain" description="Ribosomal RNA small subunit methyltransferase E PUA-like" evidence="14">
    <location>
        <begin position="17"/>
        <end position="64"/>
    </location>
</feature>
<evidence type="ECO:0000259" key="13">
    <source>
        <dbReference type="Pfam" id="PF04452"/>
    </source>
</evidence>
<comment type="similarity">
    <text evidence="2 12">Belongs to the RNA methyltransferase RsmE family.</text>
</comment>
<dbReference type="AlphaFoldDB" id="A0A0H4QYQ9"/>
<evidence type="ECO:0000256" key="6">
    <source>
        <dbReference type="ARBA" id="ARBA00022552"/>
    </source>
</evidence>
<sequence>MEQYFVNKKIDSNEFNLDDKEQFKHIITVLRHKIGDTIFLVDTENDLFKATLESIEDKNAIFNVEKSNLPTTELPVEVTIACSLSKKDKIEWITQKATELGANKIIFFNSRYSIMTWKDNVVEKKLDRLREIAKNAAQQSKRLIIPEVKFLKKFSQLNDLNVNVKLVAYEESAKHGETSALANALSNNQNGSIVGVFGPEGGFSPDEISELTQNGYQSIGLGPRILRAETAPMYLLSVISYKYELRMNEE</sequence>
<dbReference type="InterPro" id="IPR046886">
    <property type="entry name" value="RsmE_MTase_dom"/>
</dbReference>
<organism evidence="15 16">
    <name type="scientific">Companilactobacillus ginsenosidimutans</name>
    <dbReference type="NCBI Taxonomy" id="1007676"/>
    <lineage>
        <taxon>Bacteria</taxon>
        <taxon>Bacillati</taxon>
        <taxon>Bacillota</taxon>
        <taxon>Bacilli</taxon>
        <taxon>Lactobacillales</taxon>
        <taxon>Lactobacillaceae</taxon>
        <taxon>Companilactobacillus</taxon>
    </lineage>
</organism>
<dbReference type="GO" id="GO:0070475">
    <property type="term" value="P:rRNA base methylation"/>
    <property type="evidence" value="ECO:0007669"/>
    <property type="project" value="TreeGrafter"/>
</dbReference>
<dbReference type="Pfam" id="PF20260">
    <property type="entry name" value="PUA_4"/>
    <property type="match status" value="1"/>
</dbReference>
<evidence type="ECO:0000256" key="4">
    <source>
        <dbReference type="ARBA" id="ARBA00013673"/>
    </source>
</evidence>
<dbReference type="InterPro" id="IPR015947">
    <property type="entry name" value="PUA-like_sf"/>
</dbReference>
<reference evidence="16" key="1">
    <citation type="submission" date="2015-07" db="EMBL/GenBank/DDBJ databases">
        <title>Lactobacillus ginsenosidimutans/EMML 3141/ whole genome sequencing.</title>
        <authorList>
            <person name="Kim M.K."/>
            <person name="Im W.-T."/>
            <person name="Srinivasan S."/>
            <person name="Lee J.-J."/>
        </authorList>
    </citation>
    <scope>NUCLEOTIDE SEQUENCE [LARGE SCALE GENOMIC DNA]</scope>
    <source>
        <strain evidence="16">EMML 3041</strain>
    </source>
</reference>
<dbReference type="GO" id="GO:0070042">
    <property type="term" value="F:rRNA (uridine-N3-)-methyltransferase activity"/>
    <property type="evidence" value="ECO:0007669"/>
    <property type="project" value="TreeGrafter"/>
</dbReference>
<keyword evidence="8 12" id="KW-0808">Transferase</keyword>
<comment type="subcellular location">
    <subcellularLocation>
        <location evidence="1 12">Cytoplasm</location>
    </subcellularLocation>
</comment>
<evidence type="ECO:0000256" key="9">
    <source>
        <dbReference type="ARBA" id="ARBA00022691"/>
    </source>
</evidence>
<keyword evidence="16" id="KW-1185">Reference proteome</keyword>
<evidence type="ECO:0000256" key="12">
    <source>
        <dbReference type="PIRNR" id="PIRNR015601"/>
    </source>
</evidence>
<comment type="catalytic activity">
    <reaction evidence="11 12">
        <text>uridine(1498) in 16S rRNA + S-adenosyl-L-methionine = N(3)-methyluridine(1498) in 16S rRNA + S-adenosyl-L-homocysteine + H(+)</text>
        <dbReference type="Rhea" id="RHEA:42920"/>
        <dbReference type="Rhea" id="RHEA-COMP:10283"/>
        <dbReference type="Rhea" id="RHEA-COMP:10284"/>
        <dbReference type="ChEBI" id="CHEBI:15378"/>
        <dbReference type="ChEBI" id="CHEBI:57856"/>
        <dbReference type="ChEBI" id="CHEBI:59789"/>
        <dbReference type="ChEBI" id="CHEBI:65315"/>
        <dbReference type="ChEBI" id="CHEBI:74502"/>
        <dbReference type="EC" id="2.1.1.193"/>
    </reaction>
</comment>